<dbReference type="AlphaFoldDB" id="A0A3M7RS63"/>
<dbReference type="OrthoDB" id="10463137at2759"/>
<accession>A0A3M7RS63</accession>
<feature type="chain" id="PRO_5017923023" evidence="1">
    <location>
        <begin position="20"/>
        <end position="158"/>
    </location>
</feature>
<protein>
    <submittedName>
        <fullName evidence="2">Uncharacterized protein</fullName>
    </submittedName>
</protein>
<evidence type="ECO:0000313" key="2">
    <source>
        <dbReference type="EMBL" id="RNA26250.1"/>
    </source>
</evidence>
<dbReference type="Proteomes" id="UP000276133">
    <property type="component" value="Unassembled WGS sequence"/>
</dbReference>
<dbReference type="EMBL" id="REGN01002768">
    <property type="protein sequence ID" value="RNA26250.1"/>
    <property type="molecule type" value="Genomic_DNA"/>
</dbReference>
<evidence type="ECO:0000313" key="3">
    <source>
        <dbReference type="Proteomes" id="UP000276133"/>
    </source>
</evidence>
<keyword evidence="1" id="KW-0732">Signal</keyword>
<keyword evidence="3" id="KW-1185">Reference proteome</keyword>
<proteinExistence type="predicted"/>
<evidence type="ECO:0000256" key="1">
    <source>
        <dbReference type="SAM" id="SignalP"/>
    </source>
</evidence>
<feature type="signal peptide" evidence="1">
    <location>
        <begin position="1"/>
        <end position="19"/>
    </location>
</feature>
<name>A0A3M7RS63_BRAPC</name>
<comment type="caution">
    <text evidence="2">The sequence shown here is derived from an EMBL/GenBank/DDBJ whole genome shotgun (WGS) entry which is preliminary data.</text>
</comment>
<gene>
    <name evidence="2" type="ORF">BpHYR1_028929</name>
</gene>
<organism evidence="2 3">
    <name type="scientific">Brachionus plicatilis</name>
    <name type="common">Marine rotifer</name>
    <name type="synonym">Brachionus muelleri</name>
    <dbReference type="NCBI Taxonomy" id="10195"/>
    <lineage>
        <taxon>Eukaryota</taxon>
        <taxon>Metazoa</taxon>
        <taxon>Spiralia</taxon>
        <taxon>Gnathifera</taxon>
        <taxon>Rotifera</taxon>
        <taxon>Eurotatoria</taxon>
        <taxon>Monogononta</taxon>
        <taxon>Pseudotrocha</taxon>
        <taxon>Ploima</taxon>
        <taxon>Brachionidae</taxon>
        <taxon>Brachionus</taxon>
    </lineage>
</organism>
<reference evidence="2 3" key="1">
    <citation type="journal article" date="2018" name="Sci. Rep.">
        <title>Genomic signatures of local adaptation to the degree of environmental predictability in rotifers.</title>
        <authorList>
            <person name="Franch-Gras L."/>
            <person name="Hahn C."/>
            <person name="Garcia-Roger E.M."/>
            <person name="Carmona M.J."/>
            <person name="Serra M."/>
            <person name="Gomez A."/>
        </authorList>
    </citation>
    <scope>NUCLEOTIDE SEQUENCE [LARGE SCALE GENOMIC DNA]</scope>
    <source>
        <strain evidence="2">HYR1</strain>
    </source>
</reference>
<sequence>MKFSLSVTVLSTLFLVTNSFKIAFDNDNNMLRMESNILHNGKPVNEPSPSEAIRAVSDLGFKVVNLEDNDGEDLNLLRAKQPRESIYIRPKEPIDKIFQKILSSKDRQRNLNYQRPHDAKVSHHKIQLDHAKYGSFDIYITNVNENLNQNNGTQAYEN</sequence>